<comment type="similarity">
    <text evidence="5 7 9">Belongs to the PTH family.</text>
</comment>
<comment type="catalytic activity">
    <reaction evidence="7 8">
        <text>an N-acyl-L-alpha-aminoacyl-tRNA + H2O = an N-acyl-L-amino acid + a tRNA + H(+)</text>
        <dbReference type="Rhea" id="RHEA:54448"/>
        <dbReference type="Rhea" id="RHEA-COMP:10123"/>
        <dbReference type="Rhea" id="RHEA-COMP:13883"/>
        <dbReference type="ChEBI" id="CHEBI:15377"/>
        <dbReference type="ChEBI" id="CHEBI:15378"/>
        <dbReference type="ChEBI" id="CHEBI:59874"/>
        <dbReference type="ChEBI" id="CHEBI:78442"/>
        <dbReference type="ChEBI" id="CHEBI:138191"/>
        <dbReference type="EC" id="3.1.1.29"/>
    </reaction>
</comment>
<feature type="site" description="Discriminates between blocked and unblocked aminoacyl-tRNA" evidence="7">
    <location>
        <position position="11"/>
    </location>
</feature>
<dbReference type="GO" id="GO:0004045">
    <property type="term" value="F:peptidyl-tRNA hydrolase activity"/>
    <property type="evidence" value="ECO:0007669"/>
    <property type="project" value="UniProtKB-UniRule"/>
</dbReference>
<evidence type="ECO:0000256" key="1">
    <source>
        <dbReference type="ARBA" id="ARBA00013260"/>
    </source>
</evidence>
<dbReference type="HAMAP" id="MF_00083">
    <property type="entry name" value="Pept_tRNA_hydro_bact"/>
    <property type="match status" value="1"/>
</dbReference>
<dbReference type="PATRIC" id="fig|76936.10.peg.1615"/>
<evidence type="ECO:0000313" key="13">
    <source>
        <dbReference type="Proteomes" id="UP000064525"/>
    </source>
</evidence>
<name>A0A0S4PW76_9HELI</name>
<feature type="binding site" evidence="7">
    <location>
        <position position="113"/>
    </location>
    <ligand>
        <name>tRNA</name>
        <dbReference type="ChEBI" id="CHEBI:17843"/>
    </ligand>
</feature>
<evidence type="ECO:0000256" key="8">
    <source>
        <dbReference type="RuleBase" id="RU000673"/>
    </source>
</evidence>
<keyword evidence="12" id="KW-1185">Reference proteome</keyword>
<dbReference type="PANTHER" id="PTHR17224">
    <property type="entry name" value="PEPTIDYL-TRNA HYDROLASE"/>
    <property type="match status" value="1"/>
</dbReference>
<evidence type="ECO:0000256" key="6">
    <source>
        <dbReference type="ARBA" id="ARBA00050038"/>
    </source>
</evidence>
<evidence type="ECO:0000256" key="7">
    <source>
        <dbReference type="HAMAP-Rule" id="MF_00083"/>
    </source>
</evidence>
<proteinExistence type="inferred from homology"/>
<evidence type="ECO:0000313" key="11">
    <source>
        <dbReference type="EMBL" id="TLD79198.1"/>
    </source>
</evidence>
<reference evidence="10" key="2">
    <citation type="submission" date="2015-11" db="EMBL/GenBank/DDBJ databases">
        <authorList>
            <person name="Zhang Y."/>
            <person name="Guo Z."/>
        </authorList>
    </citation>
    <scope>NUCLEOTIDE SEQUENCE</scope>
    <source>
        <strain evidence="10">1</strain>
    </source>
</reference>
<protein>
    <recommendedName>
        <fullName evidence="6 7">Peptidyl-tRNA hydrolase</fullName>
        <shortName evidence="7">Pth</shortName>
        <ecNumber evidence="1 7">3.1.1.29</ecNumber>
    </recommendedName>
</protein>
<sequence>MSCFLVAGLGNPGAKYENTRHNVGFMVLDFLSQELGFTFNFDKKFNTQIGSIHIDSHKIFFLKPHTFMNLSGESIAPFARYFNITRILVIHDDLDLAFGDVRFKLGGSSGGHNGLKSIDKAMGEDYLRLRFGIGRNTQQDVVTYVLSDFSAEEKKQLCATMPCMRDAIMYFYTTQENTQQILSILQNRFTLRQSKIESAYCKR</sequence>
<dbReference type="KEGG" id="hty:BN2458_PEG1654"/>
<dbReference type="Proteomes" id="UP000029925">
    <property type="component" value="Unassembled WGS sequence"/>
</dbReference>
<evidence type="ECO:0000256" key="3">
    <source>
        <dbReference type="ARBA" id="ARBA00022801"/>
    </source>
</evidence>
<dbReference type="FunFam" id="3.40.50.1470:FF:000001">
    <property type="entry name" value="Peptidyl-tRNA hydrolase"/>
    <property type="match status" value="1"/>
</dbReference>
<keyword evidence="2 7" id="KW-0820">tRNA-binding</keyword>
<accession>A0A0S4PW76</accession>
<evidence type="ECO:0000313" key="12">
    <source>
        <dbReference type="Proteomes" id="UP000029925"/>
    </source>
</evidence>
<gene>
    <name evidence="7" type="primary">pth</name>
    <name evidence="10" type="ORF">BN2458_PEG1654</name>
    <name evidence="11" type="ORF">LS75_002565</name>
</gene>
<dbReference type="InterPro" id="IPR036416">
    <property type="entry name" value="Pept_tRNA_hydro_sf"/>
</dbReference>
<dbReference type="PANTHER" id="PTHR17224:SF1">
    <property type="entry name" value="PEPTIDYL-TRNA HYDROLASE"/>
    <property type="match status" value="1"/>
</dbReference>
<organism evidence="10 13">
    <name type="scientific">Helicobacter typhlonius</name>
    <dbReference type="NCBI Taxonomy" id="76936"/>
    <lineage>
        <taxon>Bacteria</taxon>
        <taxon>Pseudomonadati</taxon>
        <taxon>Campylobacterota</taxon>
        <taxon>Epsilonproteobacteria</taxon>
        <taxon>Campylobacterales</taxon>
        <taxon>Helicobacteraceae</taxon>
        <taxon>Helicobacter</taxon>
    </lineage>
</organism>
<dbReference type="GO" id="GO:0005737">
    <property type="term" value="C:cytoplasm"/>
    <property type="evidence" value="ECO:0007669"/>
    <property type="project" value="UniProtKB-SubCell"/>
</dbReference>
<dbReference type="GO" id="GO:0072344">
    <property type="term" value="P:rescue of stalled ribosome"/>
    <property type="evidence" value="ECO:0007669"/>
    <property type="project" value="UniProtKB-UniRule"/>
</dbReference>
<keyword evidence="3 7" id="KW-0378">Hydrolase</keyword>
<feature type="binding site" evidence="7">
    <location>
        <position position="69"/>
    </location>
    <ligand>
        <name>tRNA</name>
        <dbReference type="ChEBI" id="CHEBI:17843"/>
    </ligand>
</feature>
<dbReference type="InterPro" id="IPR018171">
    <property type="entry name" value="Pept_tRNA_hydro_CS"/>
</dbReference>
<dbReference type="PROSITE" id="PS01195">
    <property type="entry name" value="PEPT_TRNA_HYDROL_1"/>
    <property type="match status" value="1"/>
</dbReference>
<comment type="function">
    <text evidence="7">Hydrolyzes ribosome-free peptidyl-tRNAs (with 1 or more amino acids incorporated), which drop off the ribosome during protein synthesis, or as a result of ribosome stalling.</text>
</comment>
<keyword evidence="4 7" id="KW-0694">RNA-binding</keyword>
<dbReference type="GO" id="GO:0006515">
    <property type="term" value="P:protein quality control for misfolded or incompletely synthesized proteins"/>
    <property type="evidence" value="ECO:0007669"/>
    <property type="project" value="UniProtKB-UniRule"/>
</dbReference>
<dbReference type="OrthoDB" id="9800507at2"/>
<dbReference type="EMBL" id="JRPF02000002">
    <property type="protein sequence ID" value="TLD79198.1"/>
    <property type="molecule type" value="Genomic_DNA"/>
</dbReference>
<feature type="active site" description="Proton acceptor" evidence="7">
    <location>
        <position position="21"/>
    </location>
</feature>
<dbReference type="GO" id="GO:0000049">
    <property type="term" value="F:tRNA binding"/>
    <property type="evidence" value="ECO:0007669"/>
    <property type="project" value="UniProtKB-UniRule"/>
</dbReference>
<feature type="binding site" evidence="7">
    <location>
        <position position="16"/>
    </location>
    <ligand>
        <name>tRNA</name>
        <dbReference type="ChEBI" id="CHEBI:17843"/>
    </ligand>
</feature>
<dbReference type="InterPro" id="IPR001328">
    <property type="entry name" value="Pept_tRNA_hydro"/>
</dbReference>
<evidence type="ECO:0000256" key="2">
    <source>
        <dbReference type="ARBA" id="ARBA00022555"/>
    </source>
</evidence>
<dbReference type="Gene3D" id="3.40.50.1470">
    <property type="entry name" value="Peptidyl-tRNA hydrolase"/>
    <property type="match status" value="1"/>
</dbReference>
<dbReference type="SUPFAM" id="SSF53178">
    <property type="entry name" value="Peptidyl-tRNA hydrolase-like"/>
    <property type="match status" value="1"/>
</dbReference>
<reference evidence="13" key="3">
    <citation type="submission" date="2015-11" db="EMBL/GenBank/DDBJ databases">
        <authorList>
            <person name="Anvar S.Y."/>
        </authorList>
    </citation>
    <scope>NUCLEOTIDE SEQUENCE [LARGE SCALE GENOMIC DNA]</scope>
</reference>
<dbReference type="AlphaFoldDB" id="A0A0S4PW76"/>
<comment type="subcellular location">
    <subcellularLocation>
        <location evidence="7">Cytoplasm</location>
    </subcellularLocation>
</comment>
<dbReference type="Pfam" id="PF01195">
    <property type="entry name" value="Pept_tRNA_hydro"/>
    <property type="match status" value="1"/>
</dbReference>
<dbReference type="CDD" id="cd00462">
    <property type="entry name" value="PTH"/>
    <property type="match status" value="1"/>
</dbReference>
<feature type="binding site" evidence="7">
    <location>
        <position position="67"/>
    </location>
    <ligand>
        <name>tRNA</name>
        <dbReference type="ChEBI" id="CHEBI:17843"/>
    </ligand>
</feature>
<feature type="site" description="Stabilizes the basic form of H active site to accept a proton" evidence="7">
    <location>
        <position position="92"/>
    </location>
</feature>
<keyword evidence="7" id="KW-0963">Cytoplasm</keyword>
<dbReference type="EC" id="3.1.1.29" evidence="1 7"/>
<dbReference type="STRING" id="76936.BN2458_PEG1654"/>
<dbReference type="RefSeq" id="WP_052082164.1">
    <property type="nucleotide sequence ID" value="NZ_CAJTQN010000002.1"/>
</dbReference>
<dbReference type="NCBIfam" id="TIGR00447">
    <property type="entry name" value="pth"/>
    <property type="match status" value="1"/>
</dbReference>
<evidence type="ECO:0000256" key="5">
    <source>
        <dbReference type="ARBA" id="ARBA00038063"/>
    </source>
</evidence>
<dbReference type="PROSITE" id="PS01196">
    <property type="entry name" value="PEPT_TRNA_HYDROL_2"/>
    <property type="match status" value="1"/>
</dbReference>
<dbReference type="EMBL" id="LN907858">
    <property type="protein sequence ID" value="CUU40537.1"/>
    <property type="molecule type" value="Genomic_DNA"/>
</dbReference>
<comment type="function">
    <text evidence="7">Catalyzes the release of premature peptidyl moieties from peptidyl-tRNA molecules trapped in stalled 50S ribosomal subunits, and thus maintains levels of free tRNAs and 50S ribosomes.</text>
</comment>
<evidence type="ECO:0000256" key="9">
    <source>
        <dbReference type="RuleBase" id="RU004320"/>
    </source>
</evidence>
<evidence type="ECO:0000313" key="10">
    <source>
        <dbReference type="EMBL" id="CUU40537.1"/>
    </source>
</evidence>
<comment type="subunit">
    <text evidence="7">Monomer.</text>
</comment>
<dbReference type="Proteomes" id="UP000064525">
    <property type="component" value="Chromosome I"/>
</dbReference>
<evidence type="ECO:0000256" key="4">
    <source>
        <dbReference type="ARBA" id="ARBA00022884"/>
    </source>
</evidence>
<reference evidence="11 12" key="1">
    <citation type="journal article" date="2014" name="Genome Announc.">
        <title>Draft genome sequences of eight enterohepatic helicobacter species isolated from both laboratory and wild rodents.</title>
        <authorList>
            <person name="Sheh A."/>
            <person name="Shen Z."/>
            <person name="Fox J.G."/>
        </authorList>
    </citation>
    <scope>NUCLEOTIDE SEQUENCE [LARGE SCALE GENOMIC DNA]</scope>
    <source>
        <strain evidence="11 12">MIT 98-6810</strain>
    </source>
</reference>
<dbReference type="GeneID" id="78151814"/>